<protein>
    <submittedName>
        <fullName evidence="1">Transposable element-related</fullName>
    </submittedName>
</protein>
<evidence type="ECO:0000313" key="2">
    <source>
        <dbReference type="Proteomes" id="UP001056778"/>
    </source>
</evidence>
<accession>A0ACB9TL28</accession>
<proteinExistence type="predicted"/>
<keyword evidence="2" id="KW-1185">Reference proteome</keyword>
<dbReference type="Proteomes" id="UP001056778">
    <property type="component" value="Chromosome 2"/>
</dbReference>
<sequence>MPKKKELTIAQRSQIVLLSREGYSQVQISKKMKCSRCAVQTTLKRFKDTGTYENRPKSGRKRRTTARTDRFLERMALSDRRKSSKELSSELLIHEGVSLSPSVVRRRLKAANLHGRIARKKPFLTEAHRKRRLEWAKKYAHWSVEDWSNVIFSDESNIEFVLFHNIKIKENSKFNNLPPASLIVSVGDSNFHVSIIDNAHSRKAGLLGLHGVLGMNSQDITISDPCTGEPKISWKWYQFHQFHLQAPCHPEDEKTICVMHTSAEFIAGPGQVYIYCKQSPKLLDYLLNRGKYPKSSPGLISSRRLSRSEGDLCDSLGKDVPDSPVCFRSNSGSEDSGVRVSMTSDDFVLKNKMGSSLTTLGMALLTKTPGGSETNGESLQDLSIISETHNILSRRESGISLASGIYEEILDVPHTNNEKANNSEYAHHVYENPEDVIQKLAKNGKHIPPPPLPPRIYECNTIERDKISRDTSCTPMSTPYKHRCNTLPAKDLARISQIFTSESEYMIMTPTKQHILTEKIENHYMPMSPITNFKNKIENCYMAMSGKK</sequence>
<gene>
    <name evidence="1" type="ORF">MML48_2g00007708</name>
</gene>
<name>A0ACB9TL28_HOLOL</name>
<organism evidence="1 2">
    <name type="scientific">Holotrichia oblita</name>
    <name type="common">Chafer beetle</name>
    <dbReference type="NCBI Taxonomy" id="644536"/>
    <lineage>
        <taxon>Eukaryota</taxon>
        <taxon>Metazoa</taxon>
        <taxon>Ecdysozoa</taxon>
        <taxon>Arthropoda</taxon>
        <taxon>Hexapoda</taxon>
        <taxon>Insecta</taxon>
        <taxon>Pterygota</taxon>
        <taxon>Neoptera</taxon>
        <taxon>Endopterygota</taxon>
        <taxon>Coleoptera</taxon>
        <taxon>Polyphaga</taxon>
        <taxon>Scarabaeiformia</taxon>
        <taxon>Scarabaeidae</taxon>
        <taxon>Melolonthinae</taxon>
        <taxon>Holotrichia</taxon>
    </lineage>
</organism>
<dbReference type="EMBL" id="CM043016">
    <property type="protein sequence ID" value="KAI4467380.1"/>
    <property type="molecule type" value="Genomic_DNA"/>
</dbReference>
<comment type="caution">
    <text evidence="1">The sequence shown here is derived from an EMBL/GenBank/DDBJ whole genome shotgun (WGS) entry which is preliminary data.</text>
</comment>
<reference evidence="1" key="1">
    <citation type="submission" date="2022-04" db="EMBL/GenBank/DDBJ databases">
        <title>Chromosome-scale genome assembly of Holotrichia oblita Faldermann.</title>
        <authorList>
            <person name="Rongchong L."/>
        </authorList>
    </citation>
    <scope>NUCLEOTIDE SEQUENCE</scope>
    <source>
        <strain evidence="1">81SQS9</strain>
    </source>
</reference>
<evidence type="ECO:0000313" key="1">
    <source>
        <dbReference type="EMBL" id="KAI4467380.1"/>
    </source>
</evidence>